<feature type="transmembrane region" description="Helical" evidence="1">
    <location>
        <begin position="130"/>
        <end position="147"/>
    </location>
</feature>
<dbReference type="Pfam" id="PF01757">
    <property type="entry name" value="Acyl_transf_3"/>
    <property type="match status" value="1"/>
</dbReference>
<gene>
    <name evidence="3" type="ORF">CVM73_30945</name>
</gene>
<dbReference type="PANTHER" id="PTHR37312">
    <property type="entry name" value="MEMBRANE-BOUND ACYLTRANSFERASE YKRP-RELATED"/>
    <property type="match status" value="1"/>
</dbReference>
<name>A0A2M8R0P2_9BRAD</name>
<evidence type="ECO:0000313" key="3">
    <source>
        <dbReference type="EMBL" id="PJG51395.1"/>
    </source>
</evidence>
<feature type="transmembrane region" description="Helical" evidence="1">
    <location>
        <begin position="211"/>
        <end position="228"/>
    </location>
</feature>
<comment type="caution">
    <text evidence="3">The sequence shown here is derived from an EMBL/GenBank/DDBJ whole genome shotgun (WGS) entry which is preliminary data.</text>
</comment>
<proteinExistence type="predicted"/>
<evidence type="ECO:0000259" key="2">
    <source>
        <dbReference type="Pfam" id="PF01757"/>
    </source>
</evidence>
<feature type="transmembrane region" description="Helical" evidence="1">
    <location>
        <begin position="56"/>
        <end position="79"/>
    </location>
</feature>
<keyword evidence="1" id="KW-0812">Transmembrane</keyword>
<dbReference type="Proteomes" id="UP000231194">
    <property type="component" value="Unassembled WGS sequence"/>
</dbReference>
<keyword evidence="4" id="KW-1185">Reference proteome</keyword>
<reference evidence="3 4" key="1">
    <citation type="submission" date="2017-11" db="EMBL/GenBank/DDBJ databases">
        <title>Bradyrhizobium forestalis sp. nov., an efficient nitrogen-fixing bacterium isolated from nodules of forest legume species in the Amazon.</title>
        <authorList>
            <person name="Costa E.M."/>
            <person name="Guimaraes A."/>
            <person name="Carvalho T.S."/>
            <person name="Rodrigues T.L."/>
            <person name="Ribeiro P.R.A."/>
            <person name="Lebbe L."/>
            <person name="Willems A."/>
            <person name="Moreira F.M.S."/>
        </authorList>
    </citation>
    <scope>NUCLEOTIDE SEQUENCE [LARGE SCALE GENOMIC DNA]</scope>
    <source>
        <strain evidence="3 4">INPA54B</strain>
    </source>
</reference>
<dbReference type="InterPro" id="IPR052734">
    <property type="entry name" value="Nod_factor_acetyltransferase"/>
</dbReference>
<evidence type="ECO:0000313" key="4">
    <source>
        <dbReference type="Proteomes" id="UP000231194"/>
    </source>
</evidence>
<feature type="transmembrane region" description="Helical" evidence="1">
    <location>
        <begin position="280"/>
        <end position="301"/>
    </location>
</feature>
<dbReference type="RefSeq" id="WP_100235550.1">
    <property type="nucleotide sequence ID" value="NZ_PGVG01000037.1"/>
</dbReference>
<organism evidence="3 4">
    <name type="scientific">Bradyrhizobium forestalis</name>
    <dbReference type="NCBI Taxonomy" id="1419263"/>
    <lineage>
        <taxon>Bacteria</taxon>
        <taxon>Pseudomonadati</taxon>
        <taxon>Pseudomonadota</taxon>
        <taxon>Alphaproteobacteria</taxon>
        <taxon>Hyphomicrobiales</taxon>
        <taxon>Nitrobacteraceae</taxon>
        <taxon>Bradyrhizobium</taxon>
    </lineage>
</organism>
<feature type="transmembrane region" description="Helical" evidence="1">
    <location>
        <begin position="159"/>
        <end position="177"/>
    </location>
</feature>
<feature type="transmembrane region" description="Helical" evidence="1">
    <location>
        <begin position="91"/>
        <end position="110"/>
    </location>
</feature>
<dbReference type="EMBL" id="PGVG01000037">
    <property type="protein sequence ID" value="PJG51395.1"/>
    <property type="molecule type" value="Genomic_DNA"/>
</dbReference>
<dbReference type="PANTHER" id="PTHR37312:SF1">
    <property type="entry name" value="MEMBRANE-BOUND ACYLTRANSFERASE YKRP-RELATED"/>
    <property type="match status" value="1"/>
</dbReference>
<dbReference type="GO" id="GO:0016747">
    <property type="term" value="F:acyltransferase activity, transferring groups other than amino-acyl groups"/>
    <property type="evidence" value="ECO:0007669"/>
    <property type="project" value="InterPro"/>
</dbReference>
<feature type="domain" description="Acyltransferase 3" evidence="2">
    <location>
        <begin position="20"/>
        <end position="336"/>
    </location>
</feature>
<dbReference type="InterPro" id="IPR002656">
    <property type="entry name" value="Acyl_transf_3_dom"/>
</dbReference>
<keyword evidence="1" id="KW-1133">Transmembrane helix</keyword>
<feature type="transmembrane region" description="Helical" evidence="1">
    <location>
        <begin position="321"/>
        <end position="341"/>
    </location>
</feature>
<protein>
    <submittedName>
        <fullName evidence="3">Nodulation protein NolL</fullName>
    </submittedName>
</protein>
<dbReference type="InterPro" id="IPR053490">
    <property type="entry name" value="Nod_factor_Fuc_AcT"/>
</dbReference>
<feature type="transmembrane region" description="Helical" evidence="1">
    <location>
        <begin position="248"/>
        <end position="268"/>
    </location>
</feature>
<feature type="transmembrane region" description="Helical" evidence="1">
    <location>
        <begin position="183"/>
        <end position="199"/>
    </location>
</feature>
<dbReference type="AlphaFoldDB" id="A0A2M8R0P2"/>
<keyword evidence="1" id="KW-0472">Membrane</keyword>
<dbReference type="NCBIfam" id="NF042426">
    <property type="entry name" value="fucose_Ac_NolL"/>
    <property type="match status" value="1"/>
</dbReference>
<sequence>MLIHHVTAKIMPETAHDRDLALDFTKGVLIILVIVGHLIQYILYRNEGFWDSASFKWIYMFHMPLFMGISGYLSCRALLEKSFMQAMGDRAMQLLVPMLFWFSLLATLKLTVLPRLASAPDNALQFLNDFAGTYWFVWAAFICFLLAKTISIFSHSSPWALFVSVILVVLAPATFSIFPLIKYTYPFFCLGFSFAMSRERWTSMMRSHRPFFIMFVTIAAMMCFPIWRKDTYVYNNLALVQDLQSAKNVLLMFLGSAAASAVMIKVLLRSWNIGRSNRVVRFIAAKLGPSTLVLYLIQGTVFRLMDSIQYGESWDATMRSAAAAFLGTIIVAAALTVRWAVRDIPYLSQLVLGVPPRSLSGSQINQEALANDRSLRDL</sequence>
<dbReference type="OrthoDB" id="9814956at2"/>
<accession>A0A2M8R0P2</accession>
<feature type="transmembrane region" description="Helical" evidence="1">
    <location>
        <begin position="20"/>
        <end position="44"/>
    </location>
</feature>
<evidence type="ECO:0000256" key="1">
    <source>
        <dbReference type="SAM" id="Phobius"/>
    </source>
</evidence>